<comment type="caution">
    <text evidence="1">The sequence shown here is derived from an EMBL/GenBank/DDBJ whole genome shotgun (WGS) entry which is preliminary data.</text>
</comment>
<dbReference type="AlphaFoldDB" id="A0A4U5MVX4"/>
<proteinExistence type="predicted"/>
<accession>A0A4U5MVX4</accession>
<name>A0A4U5MVX4_STECR</name>
<evidence type="ECO:0000313" key="1">
    <source>
        <dbReference type="EMBL" id="TKR73752.1"/>
    </source>
</evidence>
<keyword evidence="2" id="KW-1185">Reference proteome</keyword>
<reference evidence="1 2" key="1">
    <citation type="journal article" date="2015" name="Genome Biol.">
        <title>Comparative genomics of Steinernema reveals deeply conserved gene regulatory networks.</title>
        <authorList>
            <person name="Dillman A.R."/>
            <person name="Macchietto M."/>
            <person name="Porter C.F."/>
            <person name="Rogers A."/>
            <person name="Williams B."/>
            <person name="Antoshechkin I."/>
            <person name="Lee M.M."/>
            <person name="Goodwin Z."/>
            <person name="Lu X."/>
            <person name="Lewis E.E."/>
            <person name="Goodrich-Blair H."/>
            <person name="Stock S.P."/>
            <person name="Adams B.J."/>
            <person name="Sternberg P.W."/>
            <person name="Mortazavi A."/>
        </authorList>
    </citation>
    <scope>NUCLEOTIDE SEQUENCE [LARGE SCALE GENOMIC DNA]</scope>
    <source>
        <strain evidence="1 2">ALL</strain>
    </source>
</reference>
<organism evidence="1 2">
    <name type="scientific">Steinernema carpocapsae</name>
    <name type="common">Entomopathogenic nematode</name>
    <dbReference type="NCBI Taxonomy" id="34508"/>
    <lineage>
        <taxon>Eukaryota</taxon>
        <taxon>Metazoa</taxon>
        <taxon>Ecdysozoa</taxon>
        <taxon>Nematoda</taxon>
        <taxon>Chromadorea</taxon>
        <taxon>Rhabditida</taxon>
        <taxon>Tylenchina</taxon>
        <taxon>Panagrolaimomorpha</taxon>
        <taxon>Strongyloidoidea</taxon>
        <taxon>Steinernematidae</taxon>
        <taxon>Steinernema</taxon>
    </lineage>
</organism>
<sequence length="79" mass="9442">MSIWPVEFDADEMSHKCDEEKLKVRFKLTYEITPWTEEKKVERQTGILDSDKTIRSITANSVNRRQTAAYYYRIDNHIT</sequence>
<dbReference type="EMBL" id="AZBU02000006">
    <property type="protein sequence ID" value="TKR73752.1"/>
    <property type="molecule type" value="Genomic_DNA"/>
</dbReference>
<protein>
    <submittedName>
        <fullName evidence="1">Uncharacterized protein</fullName>
    </submittedName>
</protein>
<evidence type="ECO:0000313" key="2">
    <source>
        <dbReference type="Proteomes" id="UP000298663"/>
    </source>
</evidence>
<gene>
    <name evidence="1" type="ORF">L596_021028</name>
</gene>
<dbReference type="Proteomes" id="UP000298663">
    <property type="component" value="Unassembled WGS sequence"/>
</dbReference>
<reference evidence="1 2" key="2">
    <citation type="journal article" date="2019" name="G3 (Bethesda)">
        <title>Hybrid Assembly of the Genome of the Entomopathogenic Nematode Steinernema carpocapsae Identifies the X-Chromosome.</title>
        <authorList>
            <person name="Serra L."/>
            <person name="Macchietto M."/>
            <person name="Macias-Munoz A."/>
            <person name="McGill C.J."/>
            <person name="Rodriguez I.M."/>
            <person name="Rodriguez B."/>
            <person name="Murad R."/>
            <person name="Mortazavi A."/>
        </authorList>
    </citation>
    <scope>NUCLEOTIDE SEQUENCE [LARGE SCALE GENOMIC DNA]</scope>
    <source>
        <strain evidence="1 2">ALL</strain>
    </source>
</reference>